<keyword evidence="5" id="KW-0325">Glycoprotein</keyword>
<comment type="caution">
    <text evidence="9">The sequence shown here is derived from an EMBL/GenBank/DDBJ whole genome shotgun (WGS) entry which is preliminary data.</text>
</comment>
<keyword evidence="8" id="KW-1133">Transmembrane helix</keyword>
<evidence type="ECO:0000256" key="4">
    <source>
        <dbReference type="ARBA" id="ARBA00023157"/>
    </source>
</evidence>
<gene>
    <name evidence="9" type="ORF">KIK155_LOCUS1134</name>
</gene>
<dbReference type="Proteomes" id="UP000663865">
    <property type="component" value="Unassembled WGS sequence"/>
</dbReference>
<feature type="transmembrane region" description="Helical" evidence="8">
    <location>
        <begin position="21"/>
        <end position="41"/>
    </location>
</feature>
<dbReference type="GO" id="GO:0005794">
    <property type="term" value="C:Golgi apparatus"/>
    <property type="evidence" value="ECO:0007669"/>
    <property type="project" value="UniProtKB-ARBA"/>
</dbReference>
<comment type="function">
    <text evidence="1 7">Catalyzes the O-sulfation of tyrosine residues within acidic motifs of polypeptides, using 3'-phosphoadenylyl sulfate (PAPS) as cosubstrate.</text>
</comment>
<evidence type="ECO:0000256" key="5">
    <source>
        <dbReference type="ARBA" id="ARBA00023180"/>
    </source>
</evidence>
<evidence type="ECO:0000313" key="10">
    <source>
        <dbReference type="Proteomes" id="UP000663865"/>
    </source>
</evidence>
<dbReference type="InterPro" id="IPR026634">
    <property type="entry name" value="TPST-like"/>
</dbReference>
<dbReference type="EMBL" id="CAJNYV010000031">
    <property type="protein sequence ID" value="CAF3327027.1"/>
    <property type="molecule type" value="Genomic_DNA"/>
</dbReference>
<accession>A0A817U4E2</accession>
<organism evidence="9 10">
    <name type="scientific">Rotaria socialis</name>
    <dbReference type="NCBI Taxonomy" id="392032"/>
    <lineage>
        <taxon>Eukaryota</taxon>
        <taxon>Metazoa</taxon>
        <taxon>Spiralia</taxon>
        <taxon>Gnathifera</taxon>
        <taxon>Rotifera</taxon>
        <taxon>Eurotatoria</taxon>
        <taxon>Bdelloidea</taxon>
        <taxon>Philodinida</taxon>
        <taxon>Philodinidae</taxon>
        <taxon>Rotaria</taxon>
    </lineage>
</organism>
<evidence type="ECO:0000313" key="9">
    <source>
        <dbReference type="EMBL" id="CAF3327027.1"/>
    </source>
</evidence>
<dbReference type="FunFam" id="3.40.50.300:FF:002853">
    <property type="entry name" value="Protein-tyrosine sulfotransferase"/>
    <property type="match status" value="1"/>
</dbReference>
<proteinExistence type="inferred from homology"/>
<reference evidence="9" key="1">
    <citation type="submission" date="2021-02" db="EMBL/GenBank/DDBJ databases">
        <authorList>
            <person name="Nowell W R."/>
        </authorList>
    </citation>
    <scope>NUCLEOTIDE SEQUENCE</scope>
</reference>
<evidence type="ECO:0000256" key="2">
    <source>
        <dbReference type="ARBA" id="ARBA00009988"/>
    </source>
</evidence>
<dbReference type="Gene3D" id="3.40.50.300">
    <property type="entry name" value="P-loop containing nucleotide triphosphate hydrolases"/>
    <property type="match status" value="1"/>
</dbReference>
<dbReference type="PANTHER" id="PTHR12788">
    <property type="entry name" value="PROTEIN-TYROSINE SULFOTRANSFERASE 2"/>
    <property type="match status" value="1"/>
</dbReference>
<evidence type="ECO:0000256" key="7">
    <source>
        <dbReference type="RuleBase" id="RU365018"/>
    </source>
</evidence>
<sequence>MPLYLMCRRILFNINHRTIRSRWFFITILLVTIIIVILLAYRLSNIPQECLLGQNSFRKQNNINHNSSLERPVIFIGGMPRSGTTLMRAILDSHPLVRCGEETRVIPRILNMRVAWEKSNLEWSRLMAGGISEAMIDSAVRAFIYEILLNHNQYADVLCDKDPFVLKYATYISSIFSNAKFILLVRDARAVIHSVMTRKVTITGFSLLDYRQNLKVWNKGMEAMMDQCTQVGKDKCLPVYYEQLVLQPKNVIENILKFLNLTWVDSVLHHEELIGKKISLSKTEHSSDQVIKPINLDALTRWIGHIPSDVKSEIDTLAPMLKRLGYDTQSDVPTYGTPDQLVLDNMNELKKNAEFWDSKAKSYARQAPNDTRLFQNHTKHQPIL</sequence>
<comment type="similarity">
    <text evidence="2 7">Belongs to the protein sulfotransferase family.</text>
</comment>
<keyword evidence="3 7" id="KW-0808">Transferase</keyword>
<dbReference type="Pfam" id="PF13469">
    <property type="entry name" value="Sulfotransfer_3"/>
    <property type="match status" value="1"/>
</dbReference>
<evidence type="ECO:0000256" key="3">
    <source>
        <dbReference type="ARBA" id="ARBA00022679"/>
    </source>
</evidence>
<dbReference type="GO" id="GO:0008476">
    <property type="term" value="F:protein-tyrosine sulfotransferase activity"/>
    <property type="evidence" value="ECO:0007669"/>
    <property type="project" value="UniProtKB-EC"/>
</dbReference>
<keyword evidence="4" id="KW-1015">Disulfide bond</keyword>
<dbReference type="PANTHER" id="PTHR12788:SF10">
    <property type="entry name" value="PROTEIN-TYROSINE SULFOTRANSFERASE"/>
    <property type="match status" value="1"/>
</dbReference>
<comment type="catalytic activity">
    <reaction evidence="6 7">
        <text>L-tyrosyl-[protein] + 3'-phosphoadenylyl sulfate = O-sulfo-L-tyrosine-[protein] + adenosine 3',5'-bisphosphate + H(+)</text>
        <dbReference type="Rhea" id="RHEA:16801"/>
        <dbReference type="Rhea" id="RHEA-COMP:10136"/>
        <dbReference type="Rhea" id="RHEA-COMP:11688"/>
        <dbReference type="ChEBI" id="CHEBI:15378"/>
        <dbReference type="ChEBI" id="CHEBI:46858"/>
        <dbReference type="ChEBI" id="CHEBI:58339"/>
        <dbReference type="ChEBI" id="CHEBI:58343"/>
        <dbReference type="ChEBI" id="CHEBI:65286"/>
        <dbReference type="EC" id="2.8.2.20"/>
    </reaction>
</comment>
<dbReference type="SUPFAM" id="SSF52540">
    <property type="entry name" value="P-loop containing nucleoside triphosphate hydrolases"/>
    <property type="match status" value="1"/>
</dbReference>
<dbReference type="InterPro" id="IPR027417">
    <property type="entry name" value="P-loop_NTPase"/>
</dbReference>
<protein>
    <recommendedName>
        <fullName evidence="7">Protein-tyrosine sulfotransferase</fullName>
        <ecNumber evidence="7">2.8.2.20</ecNumber>
    </recommendedName>
</protein>
<evidence type="ECO:0000256" key="6">
    <source>
        <dbReference type="ARBA" id="ARBA00048460"/>
    </source>
</evidence>
<keyword evidence="8" id="KW-0472">Membrane</keyword>
<dbReference type="AlphaFoldDB" id="A0A817U4E2"/>
<keyword evidence="8" id="KW-0812">Transmembrane</keyword>
<dbReference type="EC" id="2.8.2.20" evidence="7"/>
<name>A0A817U4E2_9BILA</name>
<evidence type="ECO:0000256" key="8">
    <source>
        <dbReference type="SAM" id="Phobius"/>
    </source>
</evidence>
<evidence type="ECO:0000256" key="1">
    <source>
        <dbReference type="ARBA" id="ARBA00003886"/>
    </source>
</evidence>